<feature type="transmembrane region" description="Helical" evidence="1">
    <location>
        <begin position="33"/>
        <end position="53"/>
    </location>
</feature>
<name>E6U549_ETHHY</name>
<evidence type="ECO:0000256" key="1">
    <source>
        <dbReference type="SAM" id="Phobius"/>
    </source>
</evidence>
<proteinExistence type="predicted"/>
<feature type="transmembrane region" description="Helical" evidence="1">
    <location>
        <begin position="6"/>
        <end position="26"/>
    </location>
</feature>
<dbReference type="HOGENOM" id="CLU_1657772_0_0_9"/>
<dbReference type="eggNOG" id="ENOG5033GXV">
    <property type="taxonomic scope" value="Bacteria"/>
</dbReference>
<evidence type="ECO:0008006" key="4">
    <source>
        <dbReference type="Google" id="ProtNLM"/>
    </source>
</evidence>
<dbReference type="EMBL" id="CP002400">
    <property type="protein sequence ID" value="ADU26755.1"/>
    <property type="molecule type" value="Genomic_DNA"/>
</dbReference>
<reference evidence="2 3" key="1">
    <citation type="submission" date="2010-12" db="EMBL/GenBank/DDBJ databases">
        <title>Complete sequence of Ethanoligenens harbinense YUAN-3.</title>
        <authorList>
            <person name="Lucas S."/>
            <person name="Copeland A."/>
            <person name="Lapidus A."/>
            <person name="Cheng J.-F."/>
            <person name="Bruce D."/>
            <person name="Goodwin L."/>
            <person name="Pitluck S."/>
            <person name="Chertkov O."/>
            <person name="Misra M."/>
            <person name="Detter J.C."/>
            <person name="Han C."/>
            <person name="Tapia R."/>
            <person name="Land M."/>
            <person name="Hauser L."/>
            <person name="Jeffries C."/>
            <person name="Kyrpides N."/>
            <person name="Ivanova N."/>
            <person name="Mikhailova N."/>
            <person name="Wang A."/>
            <person name="Mouttaki H."/>
            <person name="He Z."/>
            <person name="Zhou J."/>
            <person name="Hemme C.L."/>
            <person name="Woyke T."/>
        </authorList>
    </citation>
    <scope>NUCLEOTIDE SEQUENCE [LARGE SCALE GENOMIC DNA]</scope>
    <source>
        <strain evidence="3">DSM 18485 / JCM 12961 / CGMCC 1.5033 / YUAN-3</strain>
    </source>
</reference>
<evidence type="ECO:0000313" key="2">
    <source>
        <dbReference type="EMBL" id="ADU26755.1"/>
    </source>
</evidence>
<dbReference type="STRING" id="663278.Ethha_1204"/>
<dbReference type="RefSeq" id="WP_013485116.1">
    <property type="nucleotide sequence ID" value="NC_014828.1"/>
</dbReference>
<keyword evidence="3" id="KW-1185">Reference proteome</keyword>
<organism evidence="2 3">
    <name type="scientific">Ethanoligenens harbinense (strain DSM 18485 / JCM 12961 / CGMCC 1.5033 / YUAN-3)</name>
    <dbReference type="NCBI Taxonomy" id="663278"/>
    <lineage>
        <taxon>Bacteria</taxon>
        <taxon>Bacillati</taxon>
        <taxon>Bacillota</taxon>
        <taxon>Clostridia</taxon>
        <taxon>Eubacteriales</taxon>
        <taxon>Oscillospiraceae</taxon>
        <taxon>Ethanoligenens</taxon>
    </lineage>
</organism>
<keyword evidence="1" id="KW-0812">Transmembrane</keyword>
<sequence length="156" mass="16378">MDAIRSWAMSVCLAALAAGIAGMLAPKGDLEKIYRFAITLFFLCSVLVPLISLRHVRLPTFAVSSADPQAAELSQTVADQTLQQVRENVADVARSVCQKQGVTPISVDVVVQKDANGAYDPQSVSISIHAADAGRQSAVVSAVQSTLGIPAKTSVQ</sequence>
<protein>
    <recommendedName>
        <fullName evidence="4">Stage III sporulation protein AF</fullName>
    </recommendedName>
</protein>
<evidence type="ECO:0000313" key="3">
    <source>
        <dbReference type="Proteomes" id="UP000001551"/>
    </source>
</evidence>
<dbReference type="Proteomes" id="UP000001551">
    <property type="component" value="Chromosome"/>
</dbReference>
<keyword evidence="1" id="KW-0472">Membrane</keyword>
<accession>E6U549</accession>
<dbReference type="AlphaFoldDB" id="E6U549"/>
<gene>
    <name evidence="2" type="ordered locus">Ethha_1204</name>
</gene>
<dbReference type="KEGG" id="eha:Ethha_1204"/>
<keyword evidence="1" id="KW-1133">Transmembrane helix</keyword>